<gene>
    <name evidence="1" type="ORF">AZE42_13522</name>
</gene>
<dbReference type="EMBL" id="LVVM01002880">
    <property type="protein sequence ID" value="OJA15788.1"/>
    <property type="molecule type" value="Genomic_DNA"/>
</dbReference>
<feature type="non-terminal residue" evidence="1">
    <location>
        <position position="79"/>
    </location>
</feature>
<dbReference type="STRING" id="180088.A0A1J8QVX9"/>
<reference evidence="1 2" key="1">
    <citation type="submission" date="2016-03" db="EMBL/GenBank/DDBJ databases">
        <title>Comparative genomics of the ectomycorrhizal sister species Rhizopogon vinicolor and Rhizopogon vesiculosus (Basidiomycota: Boletales) reveals a divergence of the mating type B locus.</title>
        <authorList>
            <person name="Mujic A.B."/>
            <person name="Kuo A."/>
            <person name="Tritt A."/>
            <person name="Lipzen A."/>
            <person name="Chen C."/>
            <person name="Johnson J."/>
            <person name="Sharma A."/>
            <person name="Barry K."/>
            <person name="Grigoriev I.V."/>
            <person name="Spatafora J.W."/>
        </authorList>
    </citation>
    <scope>NUCLEOTIDE SEQUENCE [LARGE SCALE GENOMIC DNA]</scope>
    <source>
        <strain evidence="1 2">AM-OR11-056</strain>
    </source>
</reference>
<organism evidence="1 2">
    <name type="scientific">Rhizopogon vesiculosus</name>
    <dbReference type="NCBI Taxonomy" id="180088"/>
    <lineage>
        <taxon>Eukaryota</taxon>
        <taxon>Fungi</taxon>
        <taxon>Dikarya</taxon>
        <taxon>Basidiomycota</taxon>
        <taxon>Agaricomycotina</taxon>
        <taxon>Agaricomycetes</taxon>
        <taxon>Agaricomycetidae</taxon>
        <taxon>Boletales</taxon>
        <taxon>Suillineae</taxon>
        <taxon>Rhizopogonaceae</taxon>
        <taxon>Rhizopogon</taxon>
    </lineage>
</organism>
<comment type="caution">
    <text evidence="1">The sequence shown here is derived from an EMBL/GenBank/DDBJ whole genome shotgun (WGS) entry which is preliminary data.</text>
</comment>
<sequence>MSHWDQSPDDGRSAEGIWEKLSQVAIKGAEYDSPERQPHPKCLEGTRVNLLDHIYELLDKQKKNRFIWLHGTAGVGKSA</sequence>
<accession>A0A1J8QVX9</accession>
<proteinExistence type="predicted"/>
<dbReference type="OrthoDB" id="2928561at2759"/>
<keyword evidence="2" id="KW-1185">Reference proteome</keyword>
<evidence type="ECO:0000313" key="1">
    <source>
        <dbReference type="EMBL" id="OJA15788.1"/>
    </source>
</evidence>
<evidence type="ECO:0000313" key="2">
    <source>
        <dbReference type="Proteomes" id="UP000183567"/>
    </source>
</evidence>
<name>A0A1J8QVX9_9AGAM</name>
<dbReference type="AlphaFoldDB" id="A0A1J8QVX9"/>
<dbReference type="Proteomes" id="UP000183567">
    <property type="component" value="Unassembled WGS sequence"/>
</dbReference>
<protein>
    <submittedName>
        <fullName evidence="1">Uncharacterized protein</fullName>
    </submittedName>
</protein>